<dbReference type="Gene3D" id="2.60.120.260">
    <property type="entry name" value="Galactose-binding domain-like"/>
    <property type="match status" value="1"/>
</dbReference>
<organism evidence="1 2">
    <name type="scientific">Candidatus Brocadia sapporoensis</name>
    <dbReference type="NCBI Taxonomy" id="392547"/>
    <lineage>
        <taxon>Bacteria</taxon>
        <taxon>Pseudomonadati</taxon>
        <taxon>Planctomycetota</taxon>
        <taxon>Candidatus Brocadiia</taxon>
        <taxon>Candidatus Brocadiales</taxon>
        <taxon>Candidatus Brocadiaceae</taxon>
        <taxon>Candidatus Brocadia</taxon>
    </lineage>
</organism>
<evidence type="ECO:0000313" key="2">
    <source>
        <dbReference type="Proteomes" id="UP000242219"/>
    </source>
</evidence>
<dbReference type="Proteomes" id="UP000242219">
    <property type="component" value="Unassembled WGS sequence"/>
</dbReference>
<dbReference type="Pfam" id="PF13385">
    <property type="entry name" value="Laminin_G_3"/>
    <property type="match status" value="2"/>
</dbReference>
<dbReference type="InterPro" id="IPR013320">
    <property type="entry name" value="ConA-like_dom_sf"/>
</dbReference>
<gene>
    <name evidence="1" type="ORF">BIY37_04830</name>
</gene>
<evidence type="ECO:0000313" key="1">
    <source>
        <dbReference type="EMBL" id="OQD46149.1"/>
    </source>
</evidence>
<dbReference type="EMBL" id="MJUW02000056">
    <property type="protein sequence ID" value="OQD46149.1"/>
    <property type="molecule type" value="Genomic_DNA"/>
</dbReference>
<dbReference type="SUPFAM" id="SSF49899">
    <property type="entry name" value="Concanavalin A-like lectins/glucanases"/>
    <property type="match status" value="2"/>
</dbReference>
<accession>A0A1V6M174</accession>
<dbReference type="Gene3D" id="2.60.120.200">
    <property type="match status" value="2"/>
</dbReference>
<sequence>MPAVVWIPMAISAGMMMAQYAIQKFTQKPLKPGERNITASITDTRKYLSVGYGRIKQGIDIVFHAADPGNQQVYWYIGAIGVGEIEHVDALYFDNNRAASWADGQDATSAGALTPYAGFINTAAYKGKSAQNANSTIINLFPDSWDSNCTGNYVAYFLGSINLDAKVFPNGLPNDIGVVVKQLKVQDVRDGSWPNATPAYSTNPVLAILDYFVGKKDARGNKIYGHGALPGEIDTASWIAAANYCDELVGTPVSDPVPPAVKLLNESGNLTTNTKYRYKIAYRDAGGNHTAASKKSNPVTTTDKKTKVKIIVQACEASTITKIDIYRNVAGDMTTFKLAGTIDNSTSAGELIWTDSVADASLGAAAPTTNNTSSGGQQQKRFEIGGLVQNENDVKSNIEKLLTSCRGNIVYNMGKYSFFIRKAGSAVGFEITKDNIVGNWSFETPGIQPTCNQIKASFTNPKKKWDTDFVYWPDLRRNNKYLAEDAMQENERTIDLLYTTNKTTALQIAQVIRKESRQGIRCSCICNYSAIVLKYGDIVPVTYDRLGWSQKKFWVTSVDYYPNATIGIGLEEYDATCYDYETLSLDTSGSDDTDLPDINDPPDSVSKVVFLEHKNTQNADSVIDLSVTYDNPTSPFWAYSNVYWKPESDSRRVRYYKFDDNSNNYVTDCGNDRADLTLYGSAEWTTGKFNYGVLFDGTSGYASAKPVITEEVTVSFWFYRKSVNASRRDFLIYNGTAVSKSGFYIYFETNSHTLKYYLVTQTSGGTKTEQTISYNMVASLNAWHHVVCTYSINTGKQRMFINNAFAAGAGHTAGNTIVPNTNPDLLVGATVGANYINAIIDSLVIYDEILEPDEIDNLYNNRPVYLDVRKVRHYKLTEGSGTLLCDSGSDKANMTLYNGVGWGNDGGDILIFDGVNDYADATVLNNEEITLSFRFKRLAVKVGSAGYFLNNRNATDNDGYCIYFDDNSHVLKWLLVTQDSSNNKTSKTATYDMVNSTDGWHQITVTYDAFSGKQTLSIDGIARDYQMHPAGNTIVPPNRTAMQLGSGYAANYSHVQIKSFVLYSEALSDADVYNLYCFDTYYISANNYDFLTKIDKSNSNVFEVSNLQRFQTYHFKILSVNTFGVMQDFSTSVVFTHTIGDTNTMDDIDPNTINITVTTTDNVNHRIQVSWVYNINTYVSDYVRDYRHFNVAISSSNSWDGVVLSDITNTTWYSCPVSAGTWYFLVEAVDANGKTSNATTLASKAFTVTDQDGGVIVVGGGQPAWTDIITGNFTTGTKTDTERKVGPGGLYYLWLTQNQISNPSFNTNLTGWTIEKGSWVRSTARYYSSPASLKRAACDKAVSCYTELGSVINGYKNYIFSAWVYSSSKNTDRIGLYFDYAFHDPYKEYYLYSNYHSGNSSWQRLDIRFTSDQYAPDTFYLKAMTDKASESGAFFDNFYFGVVSGGYTSLAYDRGNGAPNVSKVFKISTPTIGTDENTEGKITISVGTSADDSLYTWYSGLEVGALQITAKRYIRYRIQFSNSGPVDTLYIKDDLKLSWSDPITASVNFPAAFSWDGTLSKASVGGNIDLTSGNNVTIANTTANKNIALSTSGTGVVTVNGKNVGMNLQVFSYEFSPAKSTTYYFGASAAPARTNGAKARLYFPVSGTITLARIYSRANNVAGTGENWSLYIRRNDTTDTLIQTVGVAGADRTWVNTSLAIAVSAGDYMEIKCVTPNWATAPTDVSFSGVIYITF</sequence>
<comment type="caution">
    <text evidence="1">The sequence shown here is derived from an EMBL/GenBank/DDBJ whole genome shotgun (WGS) entry which is preliminary data.</text>
</comment>
<keyword evidence="2" id="KW-1185">Reference proteome</keyword>
<name>A0A1V6M174_9BACT</name>
<proteinExistence type="predicted"/>
<reference evidence="1 2" key="1">
    <citation type="journal article" date="2016" name="Genome Announc.">
        <title>Draft Genome Sequence of the Anaerobic Ammonium-Oxidizing Bacterium 'Candidatus Brocadia sp. 40'.</title>
        <authorList>
            <person name="Ali M."/>
            <person name="Haroon M.F."/>
            <person name="Narita Y."/>
            <person name="Zhang L."/>
            <person name="Rangel Shaw D."/>
            <person name="Okabe S."/>
            <person name="Saikaly P.E."/>
        </authorList>
    </citation>
    <scope>NUCLEOTIDE SEQUENCE [LARGE SCALE GENOMIC DNA]</scope>
    <source>
        <strain evidence="1 2">40</strain>
    </source>
</reference>
<dbReference type="RefSeq" id="WP_070066693.1">
    <property type="nucleotide sequence ID" value="NZ_MJUW02000056.1"/>
</dbReference>
<protein>
    <submittedName>
        <fullName evidence="1">Uncharacterized protein</fullName>
    </submittedName>
</protein>